<dbReference type="InterPro" id="IPR027989">
    <property type="entry name" value="DUF4461"/>
</dbReference>
<dbReference type="GO" id="GO:0005739">
    <property type="term" value="C:mitochondrion"/>
    <property type="evidence" value="ECO:0007669"/>
    <property type="project" value="TreeGrafter"/>
</dbReference>
<dbReference type="PaxDb" id="121845-A0A3Q0J9A6"/>
<dbReference type="RefSeq" id="XP_026683295.1">
    <property type="nucleotide sequence ID" value="XM_026827494.1"/>
</dbReference>
<protein>
    <submittedName>
        <fullName evidence="3">Uncharacterized protein LOC113469643</fullName>
    </submittedName>
</protein>
<organism evidence="2 3">
    <name type="scientific">Diaphorina citri</name>
    <name type="common">Asian citrus psyllid</name>
    <dbReference type="NCBI Taxonomy" id="121845"/>
    <lineage>
        <taxon>Eukaryota</taxon>
        <taxon>Metazoa</taxon>
        <taxon>Ecdysozoa</taxon>
        <taxon>Arthropoda</taxon>
        <taxon>Hexapoda</taxon>
        <taxon>Insecta</taxon>
        <taxon>Pterygota</taxon>
        <taxon>Neoptera</taxon>
        <taxon>Paraneoptera</taxon>
        <taxon>Hemiptera</taxon>
        <taxon>Sternorrhyncha</taxon>
        <taxon>Psylloidea</taxon>
        <taxon>Psyllidae</taxon>
        <taxon>Diaphorininae</taxon>
        <taxon>Diaphorina</taxon>
    </lineage>
</organism>
<dbReference type="Pfam" id="PF14688">
    <property type="entry name" value="DUF4461"/>
    <property type="match status" value="1"/>
</dbReference>
<sequence length="219" mass="25302">MKNSYESSQDNVCNNRRIDELVTCDEQKHKARLKTRESIDAKLISTGSVHGYNNTAEYLTMVLSTQTVKSIIKLRITVLARVTVNFYNDHRIEKYLVSPLHVKGLFNTPFFKYSRQWAAKNCKEAREKLNRTKPVRELVEKLRLELCQLLELKGIKWDCGWDISHFKGCLVSFQTLCEHHRRDMESLKGRYLVFGNTTGVVLDGTIVLNSGEVRHNGLI</sequence>
<dbReference type="AlphaFoldDB" id="A0A3Q0J9A6"/>
<dbReference type="Proteomes" id="UP000079169">
    <property type="component" value="Unplaced"/>
</dbReference>
<accession>A0A3Q0J9A6</accession>
<dbReference type="GeneID" id="113469643"/>
<name>A0A3Q0J9A6_DIACI</name>
<dbReference type="InterPro" id="IPR027986">
    <property type="entry name" value="TCAIM"/>
</dbReference>
<dbReference type="STRING" id="121845.A0A3Q0J9A6"/>
<keyword evidence="2" id="KW-1185">Reference proteome</keyword>
<evidence type="ECO:0000313" key="2">
    <source>
        <dbReference type="Proteomes" id="UP000079169"/>
    </source>
</evidence>
<dbReference type="PANTHER" id="PTHR31596:SF1">
    <property type="entry name" value="T-CELL ACTIVATION INHIBITOR, MITOCHONDRIAL"/>
    <property type="match status" value="1"/>
</dbReference>
<feature type="domain" description="DUF4461" evidence="1">
    <location>
        <begin position="115"/>
        <end position="216"/>
    </location>
</feature>
<dbReference type="PANTHER" id="PTHR31596">
    <property type="entry name" value="T-CELL ACTIVATION INHIBITOR, MITOCHONDRIAL"/>
    <property type="match status" value="1"/>
</dbReference>
<proteinExistence type="predicted"/>
<reference evidence="3" key="1">
    <citation type="submission" date="2025-08" db="UniProtKB">
        <authorList>
            <consortium name="RefSeq"/>
        </authorList>
    </citation>
    <scope>IDENTIFICATION</scope>
</reference>
<gene>
    <name evidence="3" type="primary">LOC113469643</name>
</gene>
<evidence type="ECO:0000259" key="1">
    <source>
        <dbReference type="Pfam" id="PF14688"/>
    </source>
</evidence>
<evidence type="ECO:0000313" key="3">
    <source>
        <dbReference type="RefSeq" id="XP_026683295.1"/>
    </source>
</evidence>
<dbReference type="KEGG" id="dci:113469643"/>